<evidence type="ECO:0000313" key="3">
    <source>
        <dbReference type="EMBL" id="RDB56602.1"/>
    </source>
</evidence>
<evidence type="ECO:0000313" key="4">
    <source>
        <dbReference type="Proteomes" id="UP000253792"/>
    </source>
</evidence>
<evidence type="ECO:0000256" key="2">
    <source>
        <dbReference type="SAM" id="Phobius"/>
    </source>
</evidence>
<feature type="compositionally biased region" description="Low complexity" evidence="1">
    <location>
        <begin position="22"/>
        <end position="37"/>
    </location>
</feature>
<keyword evidence="4" id="KW-1185">Reference proteome</keyword>
<organism evidence="3 4">
    <name type="scientific">Senegalimassilia anaerobia</name>
    <dbReference type="NCBI Taxonomy" id="1473216"/>
    <lineage>
        <taxon>Bacteria</taxon>
        <taxon>Bacillati</taxon>
        <taxon>Actinomycetota</taxon>
        <taxon>Coriobacteriia</taxon>
        <taxon>Coriobacteriales</taxon>
        <taxon>Coriobacteriaceae</taxon>
        <taxon>Senegalimassilia</taxon>
    </lineage>
</organism>
<keyword evidence="2" id="KW-0812">Transmembrane</keyword>
<sequence length="192" mass="21828">MTQRNPMNERYQSEDRKGATRKSAASAKPVSKAASSVRIQSTKKTPQQKKAERKQQRAKDAERDRQFYNPPTAEYKRLRKIWWVCLILAIILTVVSFAGNNLGMPAPIMYVTLALAYVFIIAALYIDMGKCRKARQKYADEVLNHPTKEMRAAEKKAKAQQRAAEKQAAEQPAEPEPKKKGLFGFGKKKKDE</sequence>
<feature type="transmembrane region" description="Helical" evidence="2">
    <location>
        <begin position="108"/>
        <end position="126"/>
    </location>
</feature>
<keyword evidence="2" id="KW-1133">Transmembrane helix</keyword>
<feature type="transmembrane region" description="Helical" evidence="2">
    <location>
        <begin position="81"/>
        <end position="102"/>
    </location>
</feature>
<evidence type="ECO:0000256" key="1">
    <source>
        <dbReference type="SAM" id="MobiDB-lite"/>
    </source>
</evidence>
<keyword evidence="2" id="KW-0472">Membrane</keyword>
<feature type="region of interest" description="Disordered" evidence="1">
    <location>
        <begin position="1"/>
        <end position="65"/>
    </location>
</feature>
<dbReference type="RefSeq" id="WP_042432521.1">
    <property type="nucleotide sequence ID" value="NZ_CABKQR010000002.1"/>
</dbReference>
<gene>
    <name evidence="3" type="ORF">C1880_02200</name>
</gene>
<dbReference type="AlphaFoldDB" id="A0A369LBZ5"/>
<feature type="compositionally biased region" description="Basic and acidic residues" evidence="1">
    <location>
        <begin position="149"/>
        <end position="168"/>
    </location>
</feature>
<dbReference type="Proteomes" id="UP000253792">
    <property type="component" value="Unassembled WGS sequence"/>
</dbReference>
<dbReference type="OrthoDB" id="3174720at2"/>
<comment type="caution">
    <text evidence="3">The sequence shown here is derived from an EMBL/GenBank/DDBJ whole genome shotgun (WGS) entry which is preliminary data.</text>
</comment>
<dbReference type="EMBL" id="PPTP01000002">
    <property type="protein sequence ID" value="RDB56602.1"/>
    <property type="molecule type" value="Genomic_DNA"/>
</dbReference>
<reference evidence="3 4" key="1">
    <citation type="journal article" date="2018" name="Elife">
        <title>Discovery and characterization of a prevalent human gut bacterial enzyme sufficient for the inactivation of a family of plant toxins.</title>
        <authorList>
            <person name="Koppel N."/>
            <person name="Bisanz J.E."/>
            <person name="Pandelia M.E."/>
            <person name="Turnbaugh P.J."/>
            <person name="Balskus E.P."/>
        </authorList>
    </citation>
    <scope>NUCLEOTIDE SEQUENCE [LARGE SCALE GENOMIC DNA]</scope>
    <source>
        <strain evidence="4">anaerobia AP69FAA</strain>
    </source>
</reference>
<feature type="region of interest" description="Disordered" evidence="1">
    <location>
        <begin position="149"/>
        <end position="192"/>
    </location>
</feature>
<accession>A0A369LBZ5</accession>
<protein>
    <submittedName>
        <fullName evidence="3">Uncharacterized protein</fullName>
    </submittedName>
</protein>
<feature type="compositionally biased region" description="Basic and acidic residues" evidence="1">
    <location>
        <begin position="49"/>
        <end position="65"/>
    </location>
</feature>
<dbReference type="STRING" id="1034345.GCA_000236865_00860"/>
<dbReference type="GeneID" id="82935109"/>
<proteinExistence type="predicted"/>
<name>A0A369LBZ5_9ACTN</name>